<gene>
    <name evidence="1" type="ORF">G3M58_45615</name>
</gene>
<evidence type="ECO:0000313" key="1">
    <source>
        <dbReference type="EMBL" id="NEE13723.1"/>
    </source>
</evidence>
<proteinExistence type="predicted"/>
<accession>A0A6G3X7S7</accession>
<dbReference type="AlphaFoldDB" id="A0A6G3X7S7"/>
<protein>
    <submittedName>
        <fullName evidence="1">Uncharacterized protein</fullName>
    </submittedName>
</protein>
<organism evidence="1">
    <name type="scientific">Streptomyces sp. SID7499</name>
    <dbReference type="NCBI Taxonomy" id="2706086"/>
    <lineage>
        <taxon>Bacteria</taxon>
        <taxon>Bacillati</taxon>
        <taxon>Actinomycetota</taxon>
        <taxon>Actinomycetes</taxon>
        <taxon>Kitasatosporales</taxon>
        <taxon>Streptomycetaceae</taxon>
        <taxon>Streptomyces</taxon>
    </lineage>
</organism>
<sequence length="74" mass="7966">MLAIGRPDPSLRISQPHMALPAVTAAADPDPLRAALDAVYAAVVTYGEDHPALLTEVWSFCEERPVSPVPRFTP</sequence>
<name>A0A6G3X7S7_9ACTN</name>
<dbReference type="EMBL" id="JAAGMN010004747">
    <property type="protein sequence ID" value="NEE13723.1"/>
    <property type="molecule type" value="Genomic_DNA"/>
</dbReference>
<comment type="caution">
    <text evidence="1">The sequence shown here is derived from an EMBL/GenBank/DDBJ whole genome shotgun (WGS) entry which is preliminary data.</text>
</comment>
<reference evidence="1" key="1">
    <citation type="submission" date="2020-01" db="EMBL/GenBank/DDBJ databases">
        <title>Insect and environment-associated Actinomycetes.</title>
        <authorList>
            <person name="Currrie C."/>
            <person name="Chevrette M."/>
            <person name="Carlson C."/>
            <person name="Stubbendieck R."/>
            <person name="Wendt-Pienkowski E."/>
        </authorList>
    </citation>
    <scope>NUCLEOTIDE SEQUENCE</scope>
    <source>
        <strain evidence="1">SID7499</strain>
    </source>
</reference>